<dbReference type="InterPro" id="IPR036875">
    <property type="entry name" value="Znf_CCHC_sf"/>
</dbReference>
<keyword evidence="1" id="KW-0863">Zinc-finger</keyword>
<evidence type="ECO:0000313" key="5">
    <source>
        <dbReference type="Proteomes" id="UP000191522"/>
    </source>
</evidence>
<dbReference type="InterPro" id="IPR001878">
    <property type="entry name" value="Znf_CCHC"/>
</dbReference>
<dbReference type="Pfam" id="PF00098">
    <property type="entry name" value="zf-CCHC"/>
    <property type="match status" value="10"/>
</dbReference>
<dbReference type="Proteomes" id="UP000191522">
    <property type="component" value="Unassembled WGS sequence"/>
</dbReference>
<evidence type="ECO:0000259" key="3">
    <source>
        <dbReference type="PROSITE" id="PS50158"/>
    </source>
</evidence>
<dbReference type="PROSITE" id="PS50158">
    <property type="entry name" value="ZF_CCHC"/>
    <property type="match status" value="9"/>
</dbReference>
<dbReference type="GO" id="GO:0008270">
    <property type="term" value="F:zinc ion binding"/>
    <property type="evidence" value="ECO:0007669"/>
    <property type="project" value="UniProtKB-KW"/>
</dbReference>
<keyword evidence="1" id="KW-0479">Metal-binding</keyword>
<gene>
    <name evidence="4" type="ORF">PENDEC_c010G04462</name>
</gene>
<evidence type="ECO:0000256" key="2">
    <source>
        <dbReference type="SAM" id="MobiDB-lite"/>
    </source>
</evidence>
<dbReference type="GO" id="GO:0003676">
    <property type="term" value="F:nucleic acid binding"/>
    <property type="evidence" value="ECO:0007669"/>
    <property type="project" value="InterPro"/>
</dbReference>
<dbReference type="SMART" id="SM00343">
    <property type="entry name" value="ZnF_C2HC"/>
    <property type="match status" value="12"/>
</dbReference>
<evidence type="ECO:0000313" key="4">
    <source>
        <dbReference type="EMBL" id="OQD74592.1"/>
    </source>
</evidence>
<name>A0A1V6PDA0_PENDC</name>
<dbReference type="SUPFAM" id="SSF57756">
    <property type="entry name" value="Retrovirus zinc finger-like domains"/>
    <property type="match status" value="6"/>
</dbReference>
<dbReference type="STRING" id="69771.A0A1V6PDA0"/>
<dbReference type="PANTHER" id="PTHR23002">
    <property type="entry name" value="ZINC FINGER CCHC DOMAIN CONTAINING PROTEIN"/>
    <property type="match status" value="1"/>
</dbReference>
<dbReference type="EMBL" id="MDYL01000010">
    <property type="protein sequence ID" value="OQD74592.1"/>
    <property type="molecule type" value="Genomic_DNA"/>
</dbReference>
<feature type="domain" description="CCHC-type" evidence="3">
    <location>
        <begin position="95"/>
        <end position="110"/>
    </location>
</feature>
<feature type="domain" description="CCHC-type" evidence="3">
    <location>
        <begin position="337"/>
        <end position="352"/>
    </location>
</feature>
<feature type="domain" description="CCHC-type" evidence="3">
    <location>
        <begin position="313"/>
        <end position="328"/>
    </location>
</feature>
<dbReference type="InterPro" id="IPR051714">
    <property type="entry name" value="Znf_CCHC_NABP"/>
</dbReference>
<feature type="compositionally biased region" description="Low complexity" evidence="2">
    <location>
        <begin position="464"/>
        <end position="477"/>
    </location>
</feature>
<feature type="domain" description="CCHC-type" evidence="3">
    <location>
        <begin position="286"/>
        <end position="302"/>
    </location>
</feature>
<feature type="compositionally biased region" description="Polar residues" evidence="2">
    <location>
        <begin position="478"/>
        <end position="489"/>
    </location>
</feature>
<protein>
    <recommendedName>
        <fullName evidence="3">CCHC-type domain-containing protein</fullName>
    </recommendedName>
</protein>
<organism evidence="4 5">
    <name type="scientific">Penicillium decumbens</name>
    <dbReference type="NCBI Taxonomy" id="69771"/>
    <lineage>
        <taxon>Eukaryota</taxon>
        <taxon>Fungi</taxon>
        <taxon>Dikarya</taxon>
        <taxon>Ascomycota</taxon>
        <taxon>Pezizomycotina</taxon>
        <taxon>Eurotiomycetes</taxon>
        <taxon>Eurotiomycetidae</taxon>
        <taxon>Eurotiales</taxon>
        <taxon>Aspergillaceae</taxon>
        <taxon>Penicillium</taxon>
    </lineage>
</organism>
<dbReference type="OMA" id="RVRDCPE"/>
<feature type="region of interest" description="Disordered" evidence="2">
    <location>
        <begin position="453"/>
        <end position="489"/>
    </location>
</feature>
<dbReference type="OrthoDB" id="8026949at2759"/>
<proteinExistence type="predicted"/>
<feature type="domain" description="CCHC-type" evidence="3">
    <location>
        <begin position="415"/>
        <end position="430"/>
    </location>
</feature>
<feature type="domain" description="CCHC-type" evidence="3">
    <location>
        <begin position="41"/>
        <end position="56"/>
    </location>
</feature>
<accession>A0A1V6PDA0</accession>
<keyword evidence="1" id="KW-0862">Zinc</keyword>
<dbReference type="Gene3D" id="4.10.60.10">
    <property type="entry name" value="Zinc finger, CCHC-type"/>
    <property type="match status" value="8"/>
</dbReference>
<evidence type="ECO:0000256" key="1">
    <source>
        <dbReference type="PROSITE-ProRule" id="PRU00047"/>
    </source>
</evidence>
<feature type="domain" description="CCHC-type" evidence="3">
    <location>
        <begin position="439"/>
        <end position="454"/>
    </location>
</feature>
<keyword evidence="5" id="KW-1185">Reference proteome</keyword>
<feature type="domain" description="CCHC-type" evidence="3">
    <location>
        <begin position="361"/>
        <end position="376"/>
    </location>
</feature>
<feature type="domain" description="CCHC-type" evidence="3">
    <location>
        <begin position="72"/>
        <end position="87"/>
    </location>
</feature>
<comment type="caution">
    <text evidence="4">The sequence shown here is derived from an EMBL/GenBank/DDBJ whole genome shotgun (WGS) entry which is preliminary data.</text>
</comment>
<reference evidence="5" key="1">
    <citation type="journal article" date="2017" name="Nat. Microbiol.">
        <title>Global analysis of biosynthetic gene clusters reveals vast potential of secondary metabolite production in Penicillium species.</title>
        <authorList>
            <person name="Nielsen J.C."/>
            <person name="Grijseels S."/>
            <person name="Prigent S."/>
            <person name="Ji B."/>
            <person name="Dainat J."/>
            <person name="Nielsen K.F."/>
            <person name="Frisvad J.C."/>
            <person name="Workman M."/>
            <person name="Nielsen J."/>
        </authorList>
    </citation>
    <scope>NUCLEOTIDE SEQUENCE [LARGE SCALE GENOMIC DNA]</scope>
    <source>
        <strain evidence="5">IBT 11843</strain>
    </source>
</reference>
<dbReference type="AlphaFoldDB" id="A0A1V6PDA0"/>
<sequence length="510" mass="56611">MSDMWDPASEGDWGKEASHELDIGHEGNENVKPQFDNDNNCRNCGAPDHFARNCPNADADAGVRGGTSMGACFNCGEEGHSKLQCPQPRKLTGACFNCNQEGHSKAECPNPRVFTGTCHFCSQEGHPASACPEKGPVVCKNCKTEGHTVKDCTKNRQFDLNNVPDKLPEEAWANMKKASDDKDIQEFREALQAYSKAVPEATYQEIAIKMREENFKIYLIGLEKINADVISLIDLQGVLDREYAVGFFFSNKPSRSSHKPRWPENDEDNIERLANAGLPYDRLIVKCRNCDELGHIAKSCPQEAREFEKVGIKCNNCGEAGHRVRDCPTARKSKYGCRNCGLDGHVARECPEPRSAADVECRKCGETGHFAKDCPQGGGGRACRNCGQVYPIRKISEDHLARECDKPRDPSTIQCRNCDQMGHPARECPEPKDWSKVQCNRCGEMGHTVRRCPQPEEPAGNEYGSGDYAAGDDYGQGNTQQEESTWTDTNEITDQFAELKTVDAQENSGW</sequence>